<evidence type="ECO:0000313" key="1">
    <source>
        <dbReference type="EMBL" id="KJY83388.1"/>
    </source>
</evidence>
<keyword evidence="2" id="KW-1185">Reference proteome</keyword>
<organism evidence="1 2">
    <name type="scientific">Vibrio galatheae</name>
    <dbReference type="NCBI Taxonomy" id="579748"/>
    <lineage>
        <taxon>Bacteria</taxon>
        <taxon>Pseudomonadati</taxon>
        <taxon>Pseudomonadota</taxon>
        <taxon>Gammaproteobacteria</taxon>
        <taxon>Vibrionales</taxon>
        <taxon>Vibrionaceae</taxon>
        <taxon>Vibrio</taxon>
    </lineage>
</organism>
<dbReference type="Proteomes" id="UP000033673">
    <property type="component" value="Unassembled WGS sequence"/>
</dbReference>
<dbReference type="PANTHER" id="PTHR13308:SF40">
    <property type="entry name" value="NEDD4-BINDING PROTEIN 2-LIKE 1"/>
    <property type="match status" value="1"/>
</dbReference>
<dbReference type="Gene3D" id="3.40.50.300">
    <property type="entry name" value="P-loop containing nucleotide triphosphate hydrolases"/>
    <property type="match status" value="1"/>
</dbReference>
<dbReference type="InterPro" id="IPR026302">
    <property type="entry name" value="NEDD4-bd_p2"/>
</dbReference>
<dbReference type="PANTHER" id="PTHR13308">
    <property type="entry name" value="NEDD4-BINDING PROTEIN 2-LIKE 1"/>
    <property type="match status" value="1"/>
</dbReference>
<comment type="caution">
    <text evidence="1">The sequence shown here is derived from an EMBL/GenBank/DDBJ whole genome shotgun (WGS) entry which is preliminary data.</text>
</comment>
<reference evidence="1 2" key="1">
    <citation type="journal article" date="2015" name="BMC Genomics">
        <title>Genome mining reveals unlocked bioactive potential of marine Gram-negative bacteria.</title>
        <authorList>
            <person name="Machado H."/>
            <person name="Sonnenschein E.C."/>
            <person name="Melchiorsen J."/>
            <person name="Gram L."/>
        </authorList>
    </citation>
    <scope>NUCLEOTIDE SEQUENCE [LARGE SCALE GENOMIC DNA]</scope>
    <source>
        <strain evidence="1 2">S2757</strain>
    </source>
</reference>
<dbReference type="STRING" id="579748.TW81_10390"/>
<dbReference type="PATRIC" id="fig|579748.3.peg.2138"/>
<protein>
    <submittedName>
        <fullName evidence="1">ATPase AAA</fullName>
    </submittedName>
</protein>
<sequence length="131" mass="15059">MTLKLTLIRGLPGSGKSTLAQTIPAQHYEADMYFINESGEYVYQANKIAQAHQWCKTKTEQALAQGHSVVVANTFVQRWEMVPYLKLAKRYSAQFEVIECHDNYGNVHGVEAKTINSMKKRWQEWQNVPQL</sequence>
<evidence type="ECO:0000313" key="2">
    <source>
        <dbReference type="Proteomes" id="UP000033673"/>
    </source>
</evidence>
<dbReference type="InterPro" id="IPR027417">
    <property type="entry name" value="P-loop_NTPase"/>
</dbReference>
<accession>A0A0F4NKI7</accession>
<dbReference type="SUPFAM" id="SSF52540">
    <property type="entry name" value="P-loop containing nucleoside triphosphate hydrolases"/>
    <property type="match status" value="1"/>
</dbReference>
<dbReference type="AlphaFoldDB" id="A0A0F4NKI7"/>
<proteinExistence type="predicted"/>
<dbReference type="OrthoDB" id="6182772at2"/>
<dbReference type="RefSeq" id="WP_045955628.1">
    <property type="nucleotide sequence ID" value="NZ_JXXV01000016.1"/>
</dbReference>
<gene>
    <name evidence="1" type="ORF">TW81_10390</name>
</gene>
<dbReference type="Pfam" id="PF13671">
    <property type="entry name" value="AAA_33"/>
    <property type="match status" value="1"/>
</dbReference>
<name>A0A0F4NKI7_9VIBR</name>
<dbReference type="EMBL" id="JXXV01000016">
    <property type="protein sequence ID" value="KJY83388.1"/>
    <property type="molecule type" value="Genomic_DNA"/>
</dbReference>